<organism evidence="2 3">
    <name type="scientific">Leifsonia aquatica</name>
    <name type="common">Corynebacterium aquaticum</name>
    <dbReference type="NCBI Taxonomy" id="144185"/>
    <lineage>
        <taxon>Bacteria</taxon>
        <taxon>Bacillati</taxon>
        <taxon>Actinomycetota</taxon>
        <taxon>Actinomycetes</taxon>
        <taxon>Micrococcales</taxon>
        <taxon>Microbacteriaceae</taxon>
        <taxon>Leifsonia</taxon>
    </lineage>
</organism>
<dbReference type="GO" id="GO:0004764">
    <property type="term" value="F:shikimate 3-dehydrogenase (NADP+) activity"/>
    <property type="evidence" value="ECO:0007669"/>
    <property type="project" value="UniProtKB-EC"/>
</dbReference>
<dbReference type="InterPro" id="IPR036291">
    <property type="entry name" value="NAD(P)-bd_dom_sf"/>
</dbReference>
<dbReference type="InterPro" id="IPR022893">
    <property type="entry name" value="Shikimate_DH_fam"/>
</dbReference>
<dbReference type="EC" id="1.1.1.25" evidence="2"/>
<dbReference type="SUPFAM" id="SSF51735">
    <property type="entry name" value="NAD(P)-binding Rossmann-fold domains"/>
    <property type="match status" value="1"/>
</dbReference>
<proteinExistence type="predicted"/>
<dbReference type="EMBL" id="JACHVP010000002">
    <property type="protein sequence ID" value="MBB2967493.1"/>
    <property type="molecule type" value="Genomic_DNA"/>
</dbReference>
<dbReference type="NCBIfam" id="NF009202">
    <property type="entry name" value="PRK12550.1"/>
    <property type="match status" value="1"/>
</dbReference>
<dbReference type="SUPFAM" id="SSF53223">
    <property type="entry name" value="Aminoacid dehydrogenase-like, N-terminal domain"/>
    <property type="match status" value="1"/>
</dbReference>
<dbReference type="GO" id="GO:0009423">
    <property type="term" value="P:chorismate biosynthetic process"/>
    <property type="evidence" value="ECO:0007669"/>
    <property type="project" value="TreeGrafter"/>
</dbReference>
<keyword evidence="2" id="KW-0560">Oxidoreductase</keyword>
<sequence length="271" mass="29246">MPILNKDMQVCISLAARPSNIGTRFHNYLYDELGLNFVYKAFTTSDLEGAVRGIRALGFRGCSVSMPFKEAIIPLVDNLEPSAVAIESVNTVVNEDGLLTASNTDYEAVEQLLAEHAVDPAQRVLLRGSGGMAKAVVAAFRGAGFDDLTVLARNADAGRALAERYDYTWTADEPRAEYDVIVNVTPLGMRGDHETALAFGEEHIERATTVFDVVAFPSETPLVQAGRAAGKTLITGAEVIALQAARQFERYTGVTLTADQVARASEFSRAE</sequence>
<dbReference type="GO" id="GO:0019632">
    <property type="term" value="P:shikimate metabolic process"/>
    <property type="evidence" value="ECO:0007669"/>
    <property type="project" value="TreeGrafter"/>
</dbReference>
<dbReference type="InterPro" id="IPR046346">
    <property type="entry name" value="Aminoacid_DH-like_N_sf"/>
</dbReference>
<dbReference type="CDD" id="cd01065">
    <property type="entry name" value="NAD_bind_Shikimate_DH"/>
    <property type="match status" value="1"/>
</dbReference>
<evidence type="ECO:0000313" key="3">
    <source>
        <dbReference type="Proteomes" id="UP000538196"/>
    </source>
</evidence>
<dbReference type="RefSeq" id="WP_021763620.1">
    <property type="nucleotide sequence ID" value="NZ_JACHVP010000002.1"/>
</dbReference>
<keyword evidence="3" id="KW-1185">Reference proteome</keyword>
<evidence type="ECO:0000259" key="1">
    <source>
        <dbReference type="Pfam" id="PF08501"/>
    </source>
</evidence>
<gene>
    <name evidence="2" type="ORF">FHX33_002256</name>
</gene>
<accession>A0A7W4YIP2</accession>
<dbReference type="NCBIfam" id="NF001319">
    <property type="entry name" value="PRK00258.3-3"/>
    <property type="match status" value="1"/>
</dbReference>
<feature type="domain" description="Shikimate dehydrogenase substrate binding N-terminal" evidence="1">
    <location>
        <begin position="24"/>
        <end position="92"/>
    </location>
</feature>
<dbReference type="AlphaFoldDB" id="A0A7W4YIP2"/>
<evidence type="ECO:0000313" key="2">
    <source>
        <dbReference type="EMBL" id="MBB2967493.1"/>
    </source>
</evidence>
<dbReference type="PANTHER" id="PTHR21089:SF9">
    <property type="entry name" value="SHIKIMATE DEHYDROGENASE-LIKE PROTEIN HI_0607"/>
    <property type="match status" value="1"/>
</dbReference>
<dbReference type="Gene3D" id="3.40.50.10860">
    <property type="entry name" value="Leucine Dehydrogenase, chain A, domain 1"/>
    <property type="match status" value="1"/>
</dbReference>
<dbReference type="InterPro" id="IPR013708">
    <property type="entry name" value="Shikimate_DH-bd_N"/>
</dbReference>
<comment type="caution">
    <text evidence="2">The sequence shown here is derived from an EMBL/GenBank/DDBJ whole genome shotgun (WGS) entry which is preliminary data.</text>
</comment>
<name>A0A7W4YIP2_LEIAQ</name>
<dbReference type="PANTHER" id="PTHR21089">
    <property type="entry name" value="SHIKIMATE DEHYDROGENASE"/>
    <property type="match status" value="1"/>
</dbReference>
<dbReference type="Gene3D" id="3.40.50.720">
    <property type="entry name" value="NAD(P)-binding Rossmann-like Domain"/>
    <property type="match status" value="1"/>
</dbReference>
<dbReference type="Proteomes" id="UP000538196">
    <property type="component" value="Unassembled WGS sequence"/>
</dbReference>
<reference evidence="2 3" key="1">
    <citation type="submission" date="2020-08" db="EMBL/GenBank/DDBJ databases">
        <title>Sequencing the genomes of 1000 actinobacteria strains.</title>
        <authorList>
            <person name="Klenk H.-P."/>
        </authorList>
    </citation>
    <scope>NUCLEOTIDE SEQUENCE [LARGE SCALE GENOMIC DNA]</scope>
    <source>
        <strain evidence="2 3">DSM 20146</strain>
    </source>
</reference>
<dbReference type="GO" id="GO:0005829">
    <property type="term" value="C:cytosol"/>
    <property type="evidence" value="ECO:0007669"/>
    <property type="project" value="TreeGrafter"/>
</dbReference>
<dbReference type="Pfam" id="PF08501">
    <property type="entry name" value="Shikimate_dh_N"/>
    <property type="match status" value="1"/>
</dbReference>
<dbReference type="GO" id="GO:0050661">
    <property type="term" value="F:NADP binding"/>
    <property type="evidence" value="ECO:0007669"/>
    <property type="project" value="TreeGrafter"/>
</dbReference>
<protein>
    <submittedName>
        <fullName evidence="2">Shikimate dehydrogenase</fullName>
        <ecNumber evidence="2">1.1.1.25</ecNumber>
    </submittedName>
</protein>